<name>A0A0F9M163_9ZZZZ</name>
<keyword evidence="4" id="KW-0963">Cytoplasm</keyword>
<reference evidence="11" key="1">
    <citation type="journal article" date="2015" name="Nature">
        <title>Complex archaea that bridge the gap between prokaryotes and eukaryotes.</title>
        <authorList>
            <person name="Spang A."/>
            <person name="Saw J.H."/>
            <person name="Jorgensen S.L."/>
            <person name="Zaremba-Niedzwiedzka K."/>
            <person name="Martijn J."/>
            <person name="Lind A.E."/>
            <person name="van Eijk R."/>
            <person name="Schleper C."/>
            <person name="Guy L."/>
            <person name="Ettema T.J."/>
        </authorList>
    </citation>
    <scope>NUCLEOTIDE SEQUENCE</scope>
</reference>
<keyword evidence="7" id="KW-0057">Aromatic amino acid biosynthesis</keyword>
<evidence type="ECO:0000256" key="7">
    <source>
        <dbReference type="ARBA" id="ARBA00023141"/>
    </source>
</evidence>
<dbReference type="GO" id="GO:0009423">
    <property type="term" value="P:chorismate biosynthetic process"/>
    <property type="evidence" value="ECO:0007669"/>
    <property type="project" value="UniProtKB-UniPathway"/>
</dbReference>
<sequence>EVSFTGKNLFGYREPENTLDAQNSGTTARLLLGLLSGQSFFSVINGDSSLQTRPMKRVVDPLRKMGARIEGRNDAYHLPLAIKGQSLKRIKFKLPLPSAQLKSAVILAGLLSEGETEINEPVPSRDHTERMLDYLGAEIKKDKKVIRVQGKNKFKAKKIIVSGDFSSACFFVAAALLAEDSEIIIPDIGINPTRIGFLKAAERMGGNIKVHEKKERCNEPLATLSVSSSDLKGIKIKPEEIPVLIDEIPLIALLATQANGVTEVHGASELRVKESDRIRAIVVNFRRMGVDLEEKEDGFIIEGPQRLKGASVESFGDHRIAMTMAIAGLVADGETEIKDFDCFGISFPDFYSLLGRWQKDG</sequence>
<evidence type="ECO:0000256" key="4">
    <source>
        <dbReference type="ARBA" id="ARBA00022490"/>
    </source>
</evidence>
<dbReference type="PANTHER" id="PTHR21090:SF5">
    <property type="entry name" value="PENTAFUNCTIONAL AROM POLYPEPTIDE"/>
    <property type="match status" value="1"/>
</dbReference>
<accession>A0A0F9M163</accession>
<evidence type="ECO:0000256" key="2">
    <source>
        <dbReference type="ARBA" id="ARBA00009948"/>
    </source>
</evidence>
<dbReference type="UniPathway" id="UPA00053">
    <property type="reaction ID" value="UER00089"/>
</dbReference>
<dbReference type="PANTHER" id="PTHR21090">
    <property type="entry name" value="AROM/DEHYDROQUINATE SYNTHASE"/>
    <property type="match status" value="1"/>
</dbReference>
<dbReference type="InterPro" id="IPR036968">
    <property type="entry name" value="Enolpyruvate_Tfrase_sf"/>
</dbReference>
<dbReference type="InterPro" id="IPR006264">
    <property type="entry name" value="EPSP_synthase"/>
</dbReference>
<comment type="caution">
    <text evidence="11">The sequence shown here is derived from an EMBL/GenBank/DDBJ whole genome shotgun (WGS) entry which is preliminary data.</text>
</comment>
<keyword evidence="5" id="KW-0028">Amino-acid biosynthesis</keyword>
<dbReference type="FunFam" id="3.65.10.10:FF:000006">
    <property type="entry name" value="3-phosphoshikimate 1-carboxyvinyltransferase"/>
    <property type="match status" value="1"/>
</dbReference>
<dbReference type="EMBL" id="LAZR01011179">
    <property type="protein sequence ID" value="KKM63007.1"/>
    <property type="molecule type" value="Genomic_DNA"/>
</dbReference>
<dbReference type="InterPro" id="IPR013792">
    <property type="entry name" value="RNA3'P_cycl/enolpyr_Trfase_a/b"/>
</dbReference>
<dbReference type="GO" id="GO:0009073">
    <property type="term" value="P:aromatic amino acid family biosynthetic process"/>
    <property type="evidence" value="ECO:0007669"/>
    <property type="project" value="UniProtKB-KW"/>
</dbReference>
<comment type="similarity">
    <text evidence="2">Belongs to the EPSP synthase family.</text>
</comment>
<dbReference type="FunFam" id="3.65.10.10:FF:000005">
    <property type="entry name" value="3-phosphoshikimate 1-carboxyvinyltransferase"/>
    <property type="match status" value="1"/>
</dbReference>
<dbReference type="PROSITE" id="PS00104">
    <property type="entry name" value="EPSP_SYNTHASE_1"/>
    <property type="match status" value="1"/>
</dbReference>
<evidence type="ECO:0000256" key="8">
    <source>
        <dbReference type="ARBA" id="ARBA00030046"/>
    </source>
</evidence>
<protein>
    <recommendedName>
        <fullName evidence="3">3-phosphoshikimate 1-carboxyvinyltransferase</fullName>
        <ecNumber evidence="3">2.5.1.19</ecNumber>
    </recommendedName>
    <alternativeName>
        <fullName evidence="8">5-enolpyruvylshikimate-3-phosphate synthase</fullName>
    </alternativeName>
</protein>
<dbReference type="NCBIfam" id="TIGR01356">
    <property type="entry name" value="aroA"/>
    <property type="match status" value="1"/>
</dbReference>
<feature type="domain" description="Enolpyruvate transferase" evidence="10">
    <location>
        <begin position="14"/>
        <end position="352"/>
    </location>
</feature>
<dbReference type="Gene3D" id="3.65.10.10">
    <property type="entry name" value="Enolpyruvate transferase domain"/>
    <property type="match status" value="2"/>
</dbReference>
<comment type="catalytic activity">
    <reaction evidence="9">
        <text>3-phosphoshikimate + phosphoenolpyruvate = 5-O-(1-carboxyvinyl)-3-phosphoshikimate + phosphate</text>
        <dbReference type="Rhea" id="RHEA:21256"/>
        <dbReference type="ChEBI" id="CHEBI:43474"/>
        <dbReference type="ChEBI" id="CHEBI:57701"/>
        <dbReference type="ChEBI" id="CHEBI:58702"/>
        <dbReference type="ChEBI" id="CHEBI:145989"/>
        <dbReference type="EC" id="2.5.1.19"/>
    </reaction>
    <physiologicalReaction direction="left-to-right" evidence="9">
        <dbReference type="Rhea" id="RHEA:21257"/>
    </physiologicalReaction>
</comment>
<dbReference type="CDD" id="cd01556">
    <property type="entry name" value="EPSP_synthase"/>
    <property type="match status" value="1"/>
</dbReference>
<evidence type="ECO:0000256" key="9">
    <source>
        <dbReference type="ARBA" id="ARBA00044633"/>
    </source>
</evidence>
<evidence type="ECO:0000259" key="10">
    <source>
        <dbReference type="Pfam" id="PF00275"/>
    </source>
</evidence>
<dbReference type="Pfam" id="PF00275">
    <property type="entry name" value="EPSP_synthase"/>
    <property type="match status" value="1"/>
</dbReference>
<evidence type="ECO:0000256" key="5">
    <source>
        <dbReference type="ARBA" id="ARBA00022605"/>
    </source>
</evidence>
<gene>
    <name evidence="11" type="ORF">LCGC14_1515860</name>
</gene>
<dbReference type="InterPro" id="IPR023193">
    <property type="entry name" value="EPSP_synthase_CS"/>
</dbReference>
<evidence type="ECO:0000256" key="6">
    <source>
        <dbReference type="ARBA" id="ARBA00022679"/>
    </source>
</evidence>
<proteinExistence type="inferred from homology"/>
<feature type="non-terminal residue" evidence="11">
    <location>
        <position position="1"/>
    </location>
</feature>
<evidence type="ECO:0000256" key="1">
    <source>
        <dbReference type="ARBA" id="ARBA00004811"/>
    </source>
</evidence>
<comment type="pathway">
    <text evidence="1">Metabolic intermediate biosynthesis; chorismate biosynthesis; chorismate from D-erythrose 4-phosphate and phosphoenolpyruvate: step 6/7.</text>
</comment>
<dbReference type="EC" id="2.5.1.19" evidence="3"/>
<dbReference type="PROSITE" id="PS00885">
    <property type="entry name" value="EPSP_SYNTHASE_2"/>
    <property type="match status" value="1"/>
</dbReference>
<dbReference type="GO" id="GO:0003866">
    <property type="term" value="F:3-phosphoshikimate 1-carboxyvinyltransferase activity"/>
    <property type="evidence" value="ECO:0007669"/>
    <property type="project" value="UniProtKB-EC"/>
</dbReference>
<dbReference type="GO" id="GO:0008652">
    <property type="term" value="P:amino acid biosynthetic process"/>
    <property type="evidence" value="ECO:0007669"/>
    <property type="project" value="UniProtKB-KW"/>
</dbReference>
<dbReference type="InterPro" id="IPR001986">
    <property type="entry name" value="Enolpyruvate_Tfrase_dom"/>
</dbReference>
<dbReference type="AlphaFoldDB" id="A0A0F9M163"/>
<organism evidence="11">
    <name type="scientific">marine sediment metagenome</name>
    <dbReference type="NCBI Taxonomy" id="412755"/>
    <lineage>
        <taxon>unclassified sequences</taxon>
        <taxon>metagenomes</taxon>
        <taxon>ecological metagenomes</taxon>
    </lineage>
</organism>
<evidence type="ECO:0000256" key="3">
    <source>
        <dbReference type="ARBA" id="ARBA00012450"/>
    </source>
</evidence>
<evidence type="ECO:0000313" key="11">
    <source>
        <dbReference type="EMBL" id="KKM63007.1"/>
    </source>
</evidence>
<dbReference type="SUPFAM" id="SSF55205">
    <property type="entry name" value="EPT/RTPC-like"/>
    <property type="match status" value="1"/>
</dbReference>
<keyword evidence="6" id="KW-0808">Transferase</keyword>